<protein>
    <submittedName>
        <fullName evidence="2">Uncharacterized protein</fullName>
    </submittedName>
</protein>
<gene>
    <name evidence="2" type="ORF">NX02_24325</name>
</gene>
<dbReference type="EMBL" id="CP006644">
    <property type="protein sequence ID" value="AHE56472.1"/>
    <property type="molecule type" value="Genomic_DNA"/>
</dbReference>
<dbReference type="AlphaFoldDB" id="W0AIV1"/>
<evidence type="ECO:0000313" key="3">
    <source>
        <dbReference type="Proteomes" id="UP000018851"/>
    </source>
</evidence>
<dbReference type="HOGENOM" id="CLU_153895_0_0_5"/>
<keyword evidence="3" id="KW-1185">Reference proteome</keyword>
<dbReference type="STRING" id="1123269.NX02_24325"/>
<dbReference type="eggNOG" id="ENOG5033I4W">
    <property type="taxonomic scope" value="Bacteria"/>
</dbReference>
<proteinExistence type="predicted"/>
<reference evidence="2 3" key="1">
    <citation type="submission" date="2013-07" db="EMBL/GenBank/DDBJ databases">
        <title>Completed genome of Sphingomonas sanxanigenens NX02.</title>
        <authorList>
            <person name="Ma T."/>
            <person name="Huang H."/>
            <person name="Wu M."/>
            <person name="Li X."/>
            <person name="Li G."/>
        </authorList>
    </citation>
    <scope>NUCLEOTIDE SEQUENCE [LARGE SCALE GENOMIC DNA]</scope>
    <source>
        <strain evidence="2 3">NX02</strain>
    </source>
</reference>
<sequence>MAKQGSSIKDAAKSHGTGASGVSRKGRVPRDAGTGQFPGVNGTRVEAVMAAAERSGLLHEKVGRIGGRVSPALVRQAKAQTGIKTDTDLIAFALASVALEDRFAESFKAVRGTIDPDLKLGF</sequence>
<dbReference type="PATRIC" id="fig|1123269.5.peg.4766"/>
<evidence type="ECO:0000256" key="1">
    <source>
        <dbReference type="SAM" id="MobiDB-lite"/>
    </source>
</evidence>
<dbReference type="Proteomes" id="UP000018851">
    <property type="component" value="Chromosome"/>
</dbReference>
<organism evidence="2 3">
    <name type="scientific">Sphingomonas sanxanigenens DSM 19645 = NX02</name>
    <dbReference type="NCBI Taxonomy" id="1123269"/>
    <lineage>
        <taxon>Bacteria</taxon>
        <taxon>Pseudomonadati</taxon>
        <taxon>Pseudomonadota</taxon>
        <taxon>Alphaproteobacteria</taxon>
        <taxon>Sphingomonadales</taxon>
        <taxon>Sphingomonadaceae</taxon>
        <taxon>Sphingomonas</taxon>
    </lineage>
</organism>
<feature type="region of interest" description="Disordered" evidence="1">
    <location>
        <begin position="1"/>
        <end position="40"/>
    </location>
</feature>
<dbReference type="RefSeq" id="WP_211258248.1">
    <property type="nucleotide sequence ID" value="NZ_CP006644.1"/>
</dbReference>
<evidence type="ECO:0000313" key="2">
    <source>
        <dbReference type="EMBL" id="AHE56472.1"/>
    </source>
</evidence>
<name>W0AIV1_9SPHN</name>
<dbReference type="KEGG" id="ssan:NX02_24325"/>
<accession>W0AIV1</accession>